<gene>
    <name evidence="1" type="ORF">HMPREF1991_00356</name>
</gene>
<keyword evidence="2" id="KW-1185">Reference proteome</keyword>
<dbReference type="PATRIC" id="fig|1122985.7.peg.369"/>
<comment type="caution">
    <text evidence="1">The sequence shown here is derived from an EMBL/GenBank/DDBJ whole genome shotgun (WGS) entry which is preliminary data.</text>
</comment>
<dbReference type="HOGENOM" id="CLU_075055_0_0_10"/>
<name>A0A069QUL8_HOYLO</name>
<evidence type="ECO:0000313" key="1">
    <source>
        <dbReference type="EMBL" id="KDR53561.1"/>
    </source>
</evidence>
<organism evidence="1 2">
    <name type="scientific">Hoylesella loescheii DSM 19665 = JCM 12249 = ATCC 15930</name>
    <dbReference type="NCBI Taxonomy" id="1122985"/>
    <lineage>
        <taxon>Bacteria</taxon>
        <taxon>Pseudomonadati</taxon>
        <taxon>Bacteroidota</taxon>
        <taxon>Bacteroidia</taxon>
        <taxon>Bacteroidales</taxon>
        <taxon>Prevotellaceae</taxon>
        <taxon>Hoylesella</taxon>
    </lineage>
</organism>
<evidence type="ECO:0000313" key="2">
    <source>
        <dbReference type="Proteomes" id="UP000027442"/>
    </source>
</evidence>
<evidence type="ECO:0008006" key="3">
    <source>
        <dbReference type="Google" id="ProtNLM"/>
    </source>
</evidence>
<dbReference type="AlphaFoldDB" id="A0A069QUL8"/>
<reference evidence="1 2" key="1">
    <citation type="submission" date="2013-08" db="EMBL/GenBank/DDBJ databases">
        <authorList>
            <person name="Weinstock G."/>
            <person name="Sodergren E."/>
            <person name="Wylie T."/>
            <person name="Fulton L."/>
            <person name="Fulton R."/>
            <person name="Fronick C."/>
            <person name="O'Laughlin M."/>
            <person name="Godfrey J."/>
            <person name="Miner T."/>
            <person name="Herter B."/>
            <person name="Appelbaum E."/>
            <person name="Cordes M."/>
            <person name="Lek S."/>
            <person name="Wollam A."/>
            <person name="Pepin K.H."/>
            <person name="Palsikar V.B."/>
            <person name="Mitreva M."/>
            <person name="Wilson R.K."/>
        </authorList>
    </citation>
    <scope>NUCLEOTIDE SEQUENCE [LARGE SCALE GENOMIC DNA]</scope>
    <source>
        <strain evidence="1 2">ATCC 15930</strain>
    </source>
</reference>
<protein>
    <recommendedName>
        <fullName evidence="3">Tetratricopeptide repeat protein</fullName>
    </recommendedName>
</protein>
<accession>A0A069QUL8</accession>
<dbReference type="Proteomes" id="UP000027442">
    <property type="component" value="Unassembled WGS sequence"/>
</dbReference>
<dbReference type="EMBL" id="JNGW01000014">
    <property type="protein sequence ID" value="KDR53561.1"/>
    <property type="molecule type" value="Genomic_DNA"/>
</dbReference>
<proteinExistence type="predicted"/>
<dbReference type="eggNOG" id="ENOG502Z7TA">
    <property type="taxonomic scope" value="Bacteria"/>
</dbReference>
<sequence>MVKAVELTTQMMNLTQLINHPELLDKETLYDLRSIVALHPYYQPARLMMLQNLYILHDPTFDEELKRASVYLTNRNVVFDMIEASHYKLKTEDRRAKRQEQTDGNESRTISLIDNFLESLPTDTEQETQKSHRKPTPADAAIDYVSYLLEIESEEHIEPQEAPQLKGQMLIDNFIYNEGGKIQLKDDPEFMPVVEDNTTAETAQGTDGYFTETLAKIYIRQGKFEKALEIIRQLNLNYPKKNVYFADQIRFLEKLIINNKKQIEK</sequence>